<dbReference type="AlphaFoldDB" id="A0A4U1CE67"/>
<comment type="caution">
    <text evidence="1">The sequence shown here is derived from an EMBL/GenBank/DDBJ whole genome shotgun (WGS) entry which is preliminary data.</text>
</comment>
<reference evidence="1 2" key="1">
    <citation type="submission" date="2019-04" db="EMBL/GenBank/DDBJ databases">
        <title>Pedobacter sp. RP-3-15 sp. nov., isolated from Arctic soil.</title>
        <authorList>
            <person name="Dahal R.H."/>
            <person name="Kim D.-U."/>
        </authorList>
    </citation>
    <scope>NUCLEOTIDE SEQUENCE [LARGE SCALE GENOMIC DNA]</scope>
    <source>
        <strain evidence="1 2">RP-3-15</strain>
    </source>
</reference>
<proteinExistence type="predicted"/>
<dbReference type="OrthoDB" id="709278at2"/>
<evidence type="ECO:0000313" key="2">
    <source>
        <dbReference type="Proteomes" id="UP000307244"/>
    </source>
</evidence>
<keyword evidence="2" id="KW-1185">Reference proteome</keyword>
<dbReference type="Proteomes" id="UP000307244">
    <property type="component" value="Unassembled WGS sequence"/>
</dbReference>
<gene>
    <name evidence="1" type="ORF">FA047_14680</name>
</gene>
<dbReference type="EMBL" id="SWBQ01000004">
    <property type="protein sequence ID" value="TKC05294.1"/>
    <property type="molecule type" value="Genomic_DNA"/>
</dbReference>
<accession>A0A4U1CE67</accession>
<evidence type="ECO:0000313" key="1">
    <source>
        <dbReference type="EMBL" id="TKC05294.1"/>
    </source>
</evidence>
<organism evidence="1 2">
    <name type="scientific">Pedobacter frigoris</name>
    <dbReference type="NCBI Taxonomy" id="2571272"/>
    <lineage>
        <taxon>Bacteria</taxon>
        <taxon>Pseudomonadati</taxon>
        <taxon>Bacteroidota</taxon>
        <taxon>Sphingobacteriia</taxon>
        <taxon>Sphingobacteriales</taxon>
        <taxon>Sphingobacteriaceae</taxon>
        <taxon>Pedobacter</taxon>
    </lineage>
</organism>
<sequence length="148" mass="16221">MKNKRYNIKNLEELHARVCSLKAENELQGAALVKDTKAYLKQFTFGSLIKKYATPSAFLKIDDKLNISSSVMSLALPLLMNSTLFRGSGIITKALVGLASGKVGKALDGEHLSAIFNSVKSWFGKGKKKQEKGEGYVDYGIPPDSETY</sequence>
<protein>
    <submittedName>
        <fullName evidence="1">Uncharacterized protein</fullName>
    </submittedName>
</protein>
<name>A0A4U1CE67_9SPHI</name>